<dbReference type="Pfam" id="PF15312">
    <property type="entry name" value="JSRP"/>
    <property type="match status" value="1"/>
</dbReference>
<keyword evidence="3" id="KW-1185">Reference proteome</keyword>
<feature type="region of interest" description="Disordered" evidence="1">
    <location>
        <begin position="161"/>
        <end position="261"/>
    </location>
</feature>
<accession>A0A5N5KZA2</accession>
<evidence type="ECO:0000313" key="3">
    <source>
        <dbReference type="Proteomes" id="UP000327468"/>
    </source>
</evidence>
<protein>
    <submittedName>
        <fullName evidence="2">Uncharacterized protein</fullName>
    </submittedName>
</protein>
<feature type="compositionally biased region" description="Basic and acidic residues" evidence="1">
    <location>
        <begin position="210"/>
        <end position="261"/>
    </location>
</feature>
<organism evidence="2 3">
    <name type="scientific">Pangasianodon hypophthalmus</name>
    <name type="common">Striped catfish</name>
    <name type="synonym">Helicophagus hypophthalmus</name>
    <dbReference type="NCBI Taxonomy" id="310915"/>
    <lineage>
        <taxon>Eukaryota</taxon>
        <taxon>Metazoa</taxon>
        <taxon>Chordata</taxon>
        <taxon>Craniata</taxon>
        <taxon>Vertebrata</taxon>
        <taxon>Euteleostomi</taxon>
        <taxon>Actinopterygii</taxon>
        <taxon>Neopterygii</taxon>
        <taxon>Teleostei</taxon>
        <taxon>Ostariophysi</taxon>
        <taxon>Siluriformes</taxon>
        <taxon>Pangasiidae</taxon>
        <taxon>Pangasianodon</taxon>
    </lineage>
</organism>
<evidence type="ECO:0000256" key="1">
    <source>
        <dbReference type="SAM" id="MobiDB-lite"/>
    </source>
</evidence>
<feature type="compositionally biased region" description="Basic and acidic residues" evidence="1">
    <location>
        <begin position="189"/>
        <end position="203"/>
    </location>
</feature>
<dbReference type="EMBL" id="VFJC01000022">
    <property type="protein sequence ID" value="KAB5535777.1"/>
    <property type="molecule type" value="Genomic_DNA"/>
</dbReference>
<name>A0A5N5KZA2_PANHP</name>
<dbReference type="Proteomes" id="UP000327468">
    <property type="component" value="Chromosome 21"/>
</dbReference>
<feature type="compositionally biased region" description="Acidic residues" evidence="1">
    <location>
        <begin position="1"/>
        <end position="13"/>
    </location>
</feature>
<gene>
    <name evidence="2" type="ORF">PHYPO_G00121840</name>
</gene>
<evidence type="ECO:0000313" key="2">
    <source>
        <dbReference type="EMBL" id="KAB5535777.1"/>
    </source>
</evidence>
<dbReference type="PANTHER" id="PTHR22397">
    <property type="entry name" value="JUNCTIONAL SARCOPLASMIC RETICULUM PROTEIN 1"/>
    <property type="match status" value="1"/>
</dbReference>
<sequence>MDESTFETFEEELGATQQDVPQPKHPRQSRRPEVYPQRRVREEPLVVQQIPKSLPREAPVSRGVSLRKSPSVQNVAQIEAPWEGVTLNRCLFIAITILVLTSGCQRLHEVLRGRKDGTGIEPIGSVLNVRHTAVRKYRIPAPEPETSLWDTFFWWVSDDEDNDDEKGSRRGKSRKVTREKATRGLRHKAIPDRKLLKGREGRFKARRDKARQDEKESRESVKAQTEKVKRLREKKLEEEKREENEKKMAKNTMKESKKDAA</sequence>
<comment type="caution">
    <text evidence="2">The sequence shown here is derived from an EMBL/GenBank/DDBJ whole genome shotgun (WGS) entry which is preliminary data.</text>
</comment>
<dbReference type="InterPro" id="IPR026178">
    <property type="entry name" value="JSRP1"/>
</dbReference>
<feature type="region of interest" description="Disordered" evidence="1">
    <location>
        <begin position="1"/>
        <end position="38"/>
    </location>
</feature>
<dbReference type="PANTHER" id="PTHR22397:SF2">
    <property type="entry name" value="JUNCTIONAL SARCOPLASMIC RETICULUM PROTEIN 1"/>
    <property type="match status" value="1"/>
</dbReference>
<dbReference type="AlphaFoldDB" id="A0A5N5KZA2"/>
<proteinExistence type="predicted"/>
<reference evidence="2 3" key="1">
    <citation type="submission" date="2019-06" db="EMBL/GenBank/DDBJ databases">
        <title>A chromosome-scale genome assembly of the striped catfish, Pangasianodon hypophthalmus.</title>
        <authorList>
            <person name="Wen M."/>
            <person name="Zahm M."/>
            <person name="Roques C."/>
            <person name="Cabau C."/>
            <person name="Klopp C."/>
            <person name="Donnadieu C."/>
            <person name="Jouanno E."/>
            <person name="Avarre J.-C."/>
            <person name="Campet M."/>
            <person name="Ha T.T.T."/>
            <person name="Dugue R."/>
            <person name="Lampietro C."/>
            <person name="Louis A."/>
            <person name="Herpin A."/>
            <person name="Echchiki A."/>
            <person name="Berthelot C."/>
            <person name="Parey E."/>
            <person name="Roest-Crollius H."/>
            <person name="Braasch I."/>
            <person name="Postlethwait J."/>
            <person name="Bobe J."/>
            <person name="Montfort J."/>
            <person name="Bouchez O."/>
            <person name="Begum T."/>
            <person name="Schartl M."/>
            <person name="Guiguen Y."/>
        </authorList>
    </citation>
    <scope>NUCLEOTIDE SEQUENCE [LARGE SCALE GENOMIC DNA]</scope>
    <source>
        <strain evidence="2 3">Indonesia</strain>
        <tissue evidence="2">Blood</tissue>
    </source>
</reference>